<accession>A0ABN4TPX2</accession>
<proteinExistence type="inferred from homology"/>
<dbReference type="Proteomes" id="UP000177515">
    <property type="component" value="Chromosome 2"/>
</dbReference>
<dbReference type="PANTHER" id="PTHR31793:SF27">
    <property type="entry name" value="NOVEL THIOESTERASE SUPERFAMILY DOMAIN AND SAPOSIN A-TYPE DOMAIN CONTAINING PROTEIN (0610012H03RIK)"/>
    <property type="match status" value="1"/>
</dbReference>
<dbReference type="EMBL" id="CP017755">
    <property type="protein sequence ID" value="AOZ09373.1"/>
    <property type="molecule type" value="Genomic_DNA"/>
</dbReference>
<dbReference type="InterPro" id="IPR029069">
    <property type="entry name" value="HotDog_dom_sf"/>
</dbReference>
<dbReference type="RefSeq" id="WP_071020390.1">
    <property type="nucleotide sequence ID" value="NZ_CP017755.1"/>
</dbReference>
<name>A0ABN4TPX2_9BURK</name>
<dbReference type="Gene3D" id="3.10.129.10">
    <property type="entry name" value="Hotdog Thioesterase"/>
    <property type="match status" value="2"/>
</dbReference>
<protein>
    <recommendedName>
        <fullName evidence="5">Acyl-CoA thioesterase</fullName>
    </recommendedName>
</protein>
<reference evidence="3 4" key="1">
    <citation type="submission" date="2016-10" db="EMBL/GenBank/DDBJ databases">
        <title>Complete genome sequences of three Cupriavidus strains isolated from various Malaysian environments.</title>
        <authorList>
            <person name="Abdullah A.A.-A."/>
            <person name="Shafie N.A.H."/>
            <person name="Lau N.S."/>
        </authorList>
    </citation>
    <scope>NUCLEOTIDE SEQUENCE [LARGE SCALE GENOMIC DNA]</scope>
    <source>
        <strain evidence="3 4">USMAA1020</strain>
    </source>
</reference>
<dbReference type="CDD" id="cd00586">
    <property type="entry name" value="4HBT"/>
    <property type="match status" value="1"/>
</dbReference>
<dbReference type="Pfam" id="PF13279">
    <property type="entry name" value="4HBT_2"/>
    <property type="match status" value="1"/>
</dbReference>
<dbReference type="SUPFAM" id="SSF54637">
    <property type="entry name" value="Thioesterase/thiol ester dehydrase-isomerase"/>
    <property type="match status" value="2"/>
</dbReference>
<gene>
    <name evidence="3" type="ORF">BKK80_26710</name>
</gene>
<evidence type="ECO:0000256" key="2">
    <source>
        <dbReference type="ARBA" id="ARBA00022801"/>
    </source>
</evidence>
<sequence length="311" mass="33085">MKNDSWRQDLASYRLRFELPTRYADVDAERHVNNVAVQTLHAEARSRLHLSVFGWEAWQPLTATVRTRAVRTDFLQVTYYPAPVTCGAALVEVDASGYTLALGLFQQGRCVGVQSCRIGAWRDGEWRPLPAAVREAMLDFGPDAVMAAGLPGGAPGPGAGDDADGGGAEAGGYPCADRLTTRFGDLDADGMLSELALARYFEQGRSHLLLALGQDCGADLRHGPVGMLIASTGARVLRQVRPGAEMTLASGVVRIGRTSVVLRTAVFQGEACVGIADNVMVFIARADGRPTPVPAALARRLEGLACAGLPR</sequence>
<dbReference type="InterPro" id="IPR050563">
    <property type="entry name" value="4-hydroxybenzoyl-CoA_TE"/>
</dbReference>
<keyword evidence="2" id="KW-0378">Hydrolase</keyword>
<keyword evidence="4" id="KW-1185">Reference proteome</keyword>
<organism evidence="3 4">
    <name type="scientific">Cupriavidus malaysiensis</name>
    <dbReference type="NCBI Taxonomy" id="367825"/>
    <lineage>
        <taxon>Bacteria</taxon>
        <taxon>Pseudomonadati</taxon>
        <taxon>Pseudomonadota</taxon>
        <taxon>Betaproteobacteria</taxon>
        <taxon>Burkholderiales</taxon>
        <taxon>Burkholderiaceae</taxon>
        <taxon>Cupriavidus</taxon>
    </lineage>
</organism>
<evidence type="ECO:0000313" key="4">
    <source>
        <dbReference type="Proteomes" id="UP000177515"/>
    </source>
</evidence>
<evidence type="ECO:0008006" key="5">
    <source>
        <dbReference type="Google" id="ProtNLM"/>
    </source>
</evidence>
<evidence type="ECO:0000313" key="3">
    <source>
        <dbReference type="EMBL" id="AOZ09373.1"/>
    </source>
</evidence>
<dbReference type="PANTHER" id="PTHR31793">
    <property type="entry name" value="4-HYDROXYBENZOYL-COA THIOESTERASE FAMILY MEMBER"/>
    <property type="match status" value="1"/>
</dbReference>
<comment type="similarity">
    <text evidence="1">Belongs to the 4-hydroxybenzoyl-CoA thioesterase family.</text>
</comment>
<evidence type="ECO:0000256" key="1">
    <source>
        <dbReference type="ARBA" id="ARBA00005953"/>
    </source>
</evidence>